<evidence type="ECO:0000256" key="3">
    <source>
        <dbReference type="ARBA" id="ARBA00022801"/>
    </source>
</evidence>
<accession>A0ABZ3FSC7</accession>
<dbReference type="PANTHER" id="PTHR17224">
    <property type="entry name" value="PEPTIDYL-TRNA HYDROLASE"/>
    <property type="match status" value="1"/>
</dbReference>
<evidence type="ECO:0000256" key="2">
    <source>
        <dbReference type="ARBA" id="ARBA00022555"/>
    </source>
</evidence>
<protein>
    <recommendedName>
        <fullName evidence="6 7">Peptidyl-tRNA hydrolase</fullName>
        <shortName evidence="7">Pth</shortName>
        <ecNumber evidence="1 7">3.1.1.29</ecNumber>
    </recommendedName>
</protein>
<gene>
    <name evidence="7 8" type="primary">pth</name>
    <name evidence="8" type="ORF">AADG42_15530</name>
</gene>
<evidence type="ECO:0000313" key="9">
    <source>
        <dbReference type="Proteomes" id="UP001442841"/>
    </source>
</evidence>
<comment type="function">
    <text evidence="7">Hydrolyzes ribosome-free peptidyl-tRNAs (with 1 or more amino acids incorporated), which drop off the ribosome during protein synthesis, or as a result of ribosome stalling.</text>
</comment>
<keyword evidence="4 7" id="KW-0694">RNA-binding</keyword>
<sequence length="201" mass="21685">MPDGTWLVVGLGNPGPTYAFHRHNIGHMVVDELARRARTPLSPAKGMRAETCQTRVAAGGIGAVGADAVRLVVVKPRTYMNESGQPVAKLMAYHKVDPAHLVVIHDELDLDLGQLRLKLGGGDNGHNGLRSIRSSIGTGDYHRIRMGIGRPPGRQEPADYVLSNFPSSQRTDLEIEIGRAADAIEVLVREGLGAAQNRFNT</sequence>
<dbReference type="Proteomes" id="UP001442841">
    <property type="component" value="Chromosome"/>
</dbReference>
<feature type="site" description="Stabilizes the basic form of H active site to accept a proton" evidence="7">
    <location>
        <position position="106"/>
    </location>
</feature>
<dbReference type="PROSITE" id="PS01196">
    <property type="entry name" value="PEPT_TRNA_HYDROL_2"/>
    <property type="match status" value="1"/>
</dbReference>
<dbReference type="EMBL" id="CP154795">
    <property type="protein sequence ID" value="XAN08655.1"/>
    <property type="molecule type" value="Genomic_DNA"/>
</dbReference>
<feature type="site" description="Discriminates between blocked and unblocked aminoacyl-tRNA" evidence="7">
    <location>
        <position position="13"/>
    </location>
</feature>
<organism evidence="8 9">
    <name type="scientific">Ammonicoccus fulvus</name>
    <dbReference type="NCBI Taxonomy" id="3138240"/>
    <lineage>
        <taxon>Bacteria</taxon>
        <taxon>Bacillati</taxon>
        <taxon>Actinomycetota</taxon>
        <taxon>Actinomycetes</taxon>
        <taxon>Propionibacteriales</taxon>
        <taxon>Propionibacteriaceae</taxon>
        <taxon>Ammonicoccus</taxon>
    </lineage>
</organism>
<dbReference type="SUPFAM" id="SSF53178">
    <property type="entry name" value="Peptidyl-tRNA hydrolase-like"/>
    <property type="match status" value="1"/>
</dbReference>
<comment type="function">
    <text evidence="7">Catalyzes the release of premature peptidyl moieties from peptidyl-tRNA molecules trapped in stalled 50S ribosomal subunits, and thus maintains levels of free tRNAs and 50S ribosomes.</text>
</comment>
<dbReference type="GO" id="GO:0004045">
    <property type="term" value="F:peptidyl-tRNA hydrolase activity"/>
    <property type="evidence" value="ECO:0007669"/>
    <property type="project" value="UniProtKB-EC"/>
</dbReference>
<evidence type="ECO:0000256" key="1">
    <source>
        <dbReference type="ARBA" id="ARBA00013260"/>
    </source>
</evidence>
<comment type="similarity">
    <text evidence="5 7">Belongs to the PTH family.</text>
</comment>
<keyword evidence="3 7" id="KW-0378">Hydrolase</keyword>
<dbReference type="PANTHER" id="PTHR17224:SF1">
    <property type="entry name" value="PEPTIDYL-TRNA HYDROLASE"/>
    <property type="match status" value="1"/>
</dbReference>
<comment type="subunit">
    <text evidence="7">Monomer.</text>
</comment>
<dbReference type="InterPro" id="IPR036416">
    <property type="entry name" value="Pept_tRNA_hydro_sf"/>
</dbReference>
<feature type="active site" description="Proton acceptor" evidence="7">
    <location>
        <position position="23"/>
    </location>
</feature>
<evidence type="ECO:0000313" key="8">
    <source>
        <dbReference type="EMBL" id="XAN08655.1"/>
    </source>
</evidence>
<name>A0ABZ3FSC7_9ACTN</name>
<dbReference type="HAMAP" id="MF_00083">
    <property type="entry name" value="Pept_tRNA_hydro_bact"/>
    <property type="match status" value="1"/>
</dbReference>
<dbReference type="InterPro" id="IPR018171">
    <property type="entry name" value="Pept_tRNA_hydro_CS"/>
</dbReference>
<keyword evidence="7" id="KW-0963">Cytoplasm</keyword>
<evidence type="ECO:0000256" key="5">
    <source>
        <dbReference type="ARBA" id="ARBA00038063"/>
    </source>
</evidence>
<evidence type="ECO:0000256" key="7">
    <source>
        <dbReference type="HAMAP-Rule" id="MF_00083"/>
    </source>
</evidence>
<proteinExistence type="inferred from homology"/>
<dbReference type="InterPro" id="IPR001328">
    <property type="entry name" value="Pept_tRNA_hydro"/>
</dbReference>
<dbReference type="Pfam" id="PF01195">
    <property type="entry name" value="Pept_tRNA_hydro"/>
    <property type="match status" value="1"/>
</dbReference>
<dbReference type="Gene3D" id="3.40.50.1470">
    <property type="entry name" value="Peptidyl-tRNA hydrolase"/>
    <property type="match status" value="1"/>
</dbReference>
<feature type="binding site" evidence="7">
    <location>
        <position position="18"/>
    </location>
    <ligand>
        <name>tRNA</name>
        <dbReference type="ChEBI" id="CHEBI:17843"/>
    </ligand>
</feature>
<keyword evidence="9" id="KW-1185">Reference proteome</keyword>
<feature type="binding site" evidence="7">
    <location>
        <position position="79"/>
    </location>
    <ligand>
        <name>tRNA</name>
        <dbReference type="ChEBI" id="CHEBI:17843"/>
    </ligand>
</feature>
<evidence type="ECO:0000256" key="6">
    <source>
        <dbReference type="ARBA" id="ARBA00050038"/>
    </source>
</evidence>
<dbReference type="RefSeq" id="WP_425310082.1">
    <property type="nucleotide sequence ID" value="NZ_CP154795.1"/>
</dbReference>
<comment type="subcellular location">
    <subcellularLocation>
        <location evidence="7">Cytoplasm</location>
    </subcellularLocation>
</comment>
<feature type="binding site" evidence="7">
    <location>
        <position position="127"/>
    </location>
    <ligand>
        <name>tRNA</name>
        <dbReference type="ChEBI" id="CHEBI:17843"/>
    </ligand>
</feature>
<reference evidence="8 9" key="1">
    <citation type="submission" date="2024-04" db="EMBL/GenBank/DDBJ databases">
        <title>Isolation of an actinomycete strain from pig manure.</title>
        <authorList>
            <person name="Gong T."/>
            <person name="Yu Z."/>
            <person name="An M."/>
            <person name="Wei C."/>
            <person name="Yang W."/>
            <person name="Liu L."/>
        </authorList>
    </citation>
    <scope>NUCLEOTIDE SEQUENCE [LARGE SCALE GENOMIC DNA]</scope>
    <source>
        <strain evidence="8 9">ZF39</strain>
    </source>
</reference>
<dbReference type="EC" id="3.1.1.29" evidence="1 7"/>
<evidence type="ECO:0000256" key="4">
    <source>
        <dbReference type="ARBA" id="ARBA00022884"/>
    </source>
</evidence>
<dbReference type="NCBIfam" id="TIGR00447">
    <property type="entry name" value="pth"/>
    <property type="match status" value="1"/>
</dbReference>
<feature type="binding site" evidence="7">
    <location>
        <position position="81"/>
    </location>
    <ligand>
        <name>tRNA</name>
        <dbReference type="ChEBI" id="CHEBI:17843"/>
    </ligand>
</feature>
<keyword evidence="2 7" id="KW-0820">tRNA-binding</keyword>
<dbReference type="CDD" id="cd00462">
    <property type="entry name" value="PTH"/>
    <property type="match status" value="1"/>
</dbReference>
<comment type="catalytic activity">
    <reaction evidence="7">
        <text>an N-acyl-L-alpha-aminoacyl-tRNA + H2O = an N-acyl-L-amino acid + a tRNA + H(+)</text>
        <dbReference type="Rhea" id="RHEA:54448"/>
        <dbReference type="Rhea" id="RHEA-COMP:10123"/>
        <dbReference type="Rhea" id="RHEA-COMP:13883"/>
        <dbReference type="ChEBI" id="CHEBI:15377"/>
        <dbReference type="ChEBI" id="CHEBI:15378"/>
        <dbReference type="ChEBI" id="CHEBI:59874"/>
        <dbReference type="ChEBI" id="CHEBI:78442"/>
        <dbReference type="ChEBI" id="CHEBI:138191"/>
        <dbReference type="EC" id="3.1.1.29"/>
    </reaction>
</comment>